<dbReference type="PANTHER" id="PTHR36981">
    <property type="entry name" value="ZGC:195170"/>
    <property type="match status" value="1"/>
</dbReference>
<reference evidence="1" key="1">
    <citation type="journal article" date="2023" name="G3 (Bethesda)">
        <title>Whole genome assembly and annotation of the endangered Caribbean coral Acropora cervicornis.</title>
        <authorList>
            <person name="Selwyn J.D."/>
            <person name="Vollmer S.V."/>
        </authorList>
    </citation>
    <scope>NUCLEOTIDE SEQUENCE</scope>
    <source>
        <strain evidence="1">K2</strain>
    </source>
</reference>
<protein>
    <submittedName>
        <fullName evidence="1">Uncharacterized protein</fullName>
    </submittedName>
</protein>
<gene>
    <name evidence="1" type="ORF">P5673_028891</name>
</gene>
<dbReference type="EMBL" id="JARQWQ010000111">
    <property type="protein sequence ID" value="KAK2550378.1"/>
    <property type="molecule type" value="Genomic_DNA"/>
</dbReference>
<evidence type="ECO:0000313" key="1">
    <source>
        <dbReference type="EMBL" id="KAK2550378.1"/>
    </source>
</evidence>
<dbReference type="AlphaFoldDB" id="A0AAD9PWQ5"/>
<reference evidence="1" key="2">
    <citation type="journal article" date="2023" name="Science">
        <title>Genomic signatures of disease resistance in endangered staghorn corals.</title>
        <authorList>
            <person name="Vollmer S.V."/>
            <person name="Selwyn J.D."/>
            <person name="Despard B.A."/>
            <person name="Roesel C.L."/>
        </authorList>
    </citation>
    <scope>NUCLEOTIDE SEQUENCE</scope>
    <source>
        <strain evidence="1">K2</strain>
    </source>
</reference>
<keyword evidence="2" id="KW-1185">Reference proteome</keyword>
<accession>A0AAD9PWQ5</accession>
<comment type="caution">
    <text evidence="1">The sequence shown here is derived from an EMBL/GenBank/DDBJ whole genome shotgun (WGS) entry which is preliminary data.</text>
</comment>
<organism evidence="1 2">
    <name type="scientific">Acropora cervicornis</name>
    <name type="common">Staghorn coral</name>
    <dbReference type="NCBI Taxonomy" id="6130"/>
    <lineage>
        <taxon>Eukaryota</taxon>
        <taxon>Metazoa</taxon>
        <taxon>Cnidaria</taxon>
        <taxon>Anthozoa</taxon>
        <taxon>Hexacorallia</taxon>
        <taxon>Scleractinia</taxon>
        <taxon>Astrocoeniina</taxon>
        <taxon>Acroporidae</taxon>
        <taxon>Acropora</taxon>
    </lineage>
</organism>
<sequence length="237" mass="27074">MDDIKDSFVSTKEDFVPYDESIEPVANEDGAAQHAMKVAEEEEEEEQMLLSRFFDCFNIGTIIPNSQEPSFSPSISTGAKFSSGLEIGFLFKVCTRCRCSNCSLTCVVRAEECRCCMEVNRCIERMEEVEKDVQCITMHPGFGSVCLDQWVLQTAGIGLKTKLRKSYTTMLTLGYRAEADRFLRSVAYRQFDRLVWEYVGKTNRFPLPCCVYNAIRSAFPTAEHQYHGYKEEDDNEV</sequence>
<name>A0AAD9PWQ5_ACRCE</name>
<dbReference type="Proteomes" id="UP001249851">
    <property type="component" value="Unassembled WGS sequence"/>
</dbReference>
<evidence type="ECO:0000313" key="2">
    <source>
        <dbReference type="Proteomes" id="UP001249851"/>
    </source>
</evidence>
<proteinExistence type="predicted"/>
<dbReference type="PANTHER" id="PTHR36981:SF1">
    <property type="entry name" value="P2X PURINORECEPTOR 7 INTRACELLULAR DOMAIN-CONTAINING PROTEIN"/>
    <property type="match status" value="1"/>
</dbReference>